<evidence type="ECO:0000256" key="1">
    <source>
        <dbReference type="ARBA" id="ARBA00022603"/>
    </source>
</evidence>
<keyword evidence="9" id="KW-1185">Reference proteome</keyword>
<dbReference type="PANTHER" id="PTHR43648:SF1">
    <property type="entry name" value="ELECTRON TRANSFER FLAVOPROTEIN BETA SUBUNIT LYSINE METHYLTRANSFERASE"/>
    <property type="match status" value="1"/>
</dbReference>
<dbReference type="PANTHER" id="PTHR43648">
    <property type="entry name" value="ELECTRON TRANSFER FLAVOPROTEIN BETA SUBUNIT LYSINE METHYLTRANSFERASE"/>
    <property type="match status" value="1"/>
</dbReference>
<dbReference type="OrthoDB" id="194386at2759"/>
<keyword evidence="1" id="KW-0489">Methyltransferase</keyword>
<comment type="catalytic activity">
    <reaction evidence="7">
        <text>L-lysyl-[protein] + 3 S-adenosyl-L-methionine = N(6),N(6),N(6)-trimethyl-L-lysyl-[protein] + 3 S-adenosyl-L-homocysteine + 3 H(+)</text>
        <dbReference type="Rhea" id="RHEA:54192"/>
        <dbReference type="Rhea" id="RHEA-COMP:9752"/>
        <dbReference type="Rhea" id="RHEA-COMP:13826"/>
        <dbReference type="ChEBI" id="CHEBI:15378"/>
        <dbReference type="ChEBI" id="CHEBI:29969"/>
        <dbReference type="ChEBI" id="CHEBI:57856"/>
        <dbReference type="ChEBI" id="CHEBI:59789"/>
        <dbReference type="ChEBI" id="CHEBI:61961"/>
    </reaction>
    <physiologicalReaction direction="left-to-right" evidence="7">
        <dbReference type="Rhea" id="RHEA:54193"/>
    </physiologicalReaction>
</comment>
<organism evidence="8 9">
    <name type="scientific">Chiloscyllium punctatum</name>
    <name type="common">Brownbanded bambooshark</name>
    <name type="synonym">Hemiscyllium punctatum</name>
    <dbReference type="NCBI Taxonomy" id="137246"/>
    <lineage>
        <taxon>Eukaryota</taxon>
        <taxon>Metazoa</taxon>
        <taxon>Chordata</taxon>
        <taxon>Craniata</taxon>
        <taxon>Vertebrata</taxon>
        <taxon>Chondrichthyes</taxon>
        <taxon>Elasmobranchii</taxon>
        <taxon>Galeomorphii</taxon>
        <taxon>Galeoidea</taxon>
        <taxon>Orectolobiformes</taxon>
        <taxon>Hemiscylliidae</taxon>
        <taxon>Chiloscyllium</taxon>
    </lineage>
</organism>
<dbReference type="SUPFAM" id="SSF53335">
    <property type="entry name" value="S-adenosyl-L-methionine-dependent methyltransferases"/>
    <property type="match status" value="1"/>
</dbReference>
<dbReference type="InterPro" id="IPR029063">
    <property type="entry name" value="SAM-dependent_MTases_sf"/>
</dbReference>
<dbReference type="OMA" id="RQENYGL"/>
<dbReference type="GO" id="GO:0005759">
    <property type="term" value="C:mitochondrial matrix"/>
    <property type="evidence" value="ECO:0007669"/>
    <property type="project" value="TreeGrafter"/>
</dbReference>
<dbReference type="STRING" id="137246.A0A401REG6"/>
<proteinExistence type="inferred from homology"/>
<evidence type="ECO:0000256" key="6">
    <source>
        <dbReference type="ARBA" id="ARBA00042266"/>
    </source>
</evidence>
<dbReference type="GO" id="GO:0032259">
    <property type="term" value="P:methylation"/>
    <property type="evidence" value="ECO:0007669"/>
    <property type="project" value="UniProtKB-KW"/>
</dbReference>
<evidence type="ECO:0000256" key="7">
    <source>
        <dbReference type="ARBA" id="ARBA00049497"/>
    </source>
</evidence>
<evidence type="ECO:0000256" key="5">
    <source>
        <dbReference type="ARBA" id="ARBA00041867"/>
    </source>
</evidence>
<name>A0A401REG6_CHIPU</name>
<dbReference type="Proteomes" id="UP000287033">
    <property type="component" value="Unassembled WGS sequence"/>
</dbReference>
<protein>
    <recommendedName>
        <fullName evidence="4">Electron transfer flavoprotein beta subunit lysine methyltransferase</fullName>
    </recommendedName>
    <alternativeName>
        <fullName evidence="6">ETFB lysine methyltransferase</fullName>
    </alternativeName>
    <alternativeName>
        <fullName evidence="5">Protein N-lysine methyltransferase METTL20</fullName>
    </alternativeName>
</protein>
<dbReference type="CDD" id="cd02440">
    <property type="entry name" value="AdoMet_MTases"/>
    <property type="match status" value="1"/>
</dbReference>
<dbReference type="Pfam" id="PF06325">
    <property type="entry name" value="PrmA"/>
    <property type="match status" value="1"/>
</dbReference>
<comment type="caution">
    <text evidence="8">The sequence shown here is derived from an EMBL/GenBank/DDBJ whole genome shotgun (WGS) entry which is preliminary data.</text>
</comment>
<dbReference type="Gene3D" id="3.40.50.150">
    <property type="entry name" value="Vaccinia Virus protein VP39"/>
    <property type="match status" value="1"/>
</dbReference>
<dbReference type="GO" id="GO:0016279">
    <property type="term" value="F:protein-lysine N-methyltransferase activity"/>
    <property type="evidence" value="ECO:0007669"/>
    <property type="project" value="TreeGrafter"/>
</dbReference>
<comment type="similarity">
    <text evidence="3">Belongs to the methyltransferase superfamily. ETFBKMT family.</text>
</comment>
<reference evidence="8 9" key="1">
    <citation type="journal article" date="2018" name="Nat. Ecol. Evol.">
        <title>Shark genomes provide insights into elasmobranch evolution and the origin of vertebrates.</title>
        <authorList>
            <person name="Hara Y"/>
            <person name="Yamaguchi K"/>
            <person name="Onimaru K"/>
            <person name="Kadota M"/>
            <person name="Koyanagi M"/>
            <person name="Keeley SD"/>
            <person name="Tatsumi K"/>
            <person name="Tanaka K"/>
            <person name="Motone F"/>
            <person name="Kageyama Y"/>
            <person name="Nozu R"/>
            <person name="Adachi N"/>
            <person name="Nishimura O"/>
            <person name="Nakagawa R"/>
            <person name="Tanegashima C"/>
            <person name="Kiyatake I"/>
            <person name="Matsumoto R"/>
            <person name="Murakumo K"/>
            <person name="Nishida K"/>
            <person name="Terakita A"/>
            <person name="Kuratani S"/>
            <person name="Sato K"/>
            <person name="Hyodo S Kuraku.S."/>
        </authorList>
    </citation>
    <scope>NUCLEOTIDE SEQUENCE [LARGE SCALE GENOMIC DNA]</scope>
</reference>
<sequence>MLLLGTRLAGAALRWRLPLRYPRQLSGAAAPDLRAFIAGNTEPVREHLTPEVSLRLLTPRCRFWSQPAHLWPFSDPYWAIYWPGGQALSRYLLDNPAVTRSKRVLDVGSGCGASAIAASMSGASHILANDIDPVAAVSIQMNCELNKIPPLLVATESLVGKMEEKWDVILLGDMFYDEELAASLHNWLTEYKQLHGSEILIGDPGRSQFTHYAAQNCLQKVIEYELPEISRQENYGLTSSSVWRLLSSDIAGYQKHNTHLI</sequence>
<dbReference type="InterPro" id="IPR050078">
    <property type="entry name" value="Ribosomal_L11_MeTrfase_PrmA"/>
</dbReference>
<gene>
    <name evidence="8" type="ORF">chiPu_0021392</name>
</gene>
<accession>A0A401REG6</accession>
<dbReference type="EMBL" id="BEZZ01003823">
    <property type="protein sequence ID" value="GCC16534.1"/>
    <property type="molecule type" value="Genomic_DNA"/>
</dbReference>
<evidence type="ECO:0000256" key="3">
    <source>
        <dbReference type="ARBA" id="ARBA00037932"/>
    </source>
</evidence>
<dbReference type="AlphaFoldDB" id="A0A401REG6"/>
<keyword evidence="2" id="KW-0808">Transferase</keyword>
<evidence type="ECO:0000313" key="8">
    <source>
        <dbReference type="EMBL" id="GCC16534.1"/>
    </source>
</evidence>
<evidence type="ECO:0000256" key="4">
    <source>
        <dbReference type="ARBA" id="ARBA00040322"/>
    </source>
</evidence>
<evidence type="ECO:0000256" key="2">
    <source>
        <dbReference type="ARBA" id="ARBA00022679"/>
    </source>
</evidence>
<evidence type="ECO:0000313" key="9">
    <source>
        <dbReference type="Proteomes" id="UP000287033"/>
    </source>
</evidence>